<protein>
    <submittedName>
        <fullName evidence="1">Uncharacterized protein</fullName>
    </submittedName>
</protein>
<organism evidence="1 2">
    <name type="scientific">Prunus yedoensis var. nudiflora</name>
    <dbReference type="NCBI Taxonomy" id="2094558"/>
    <lineage>
        <taxon>Eukaryota</taxon>
        <taxon>Viridiplantae</taxon>
        <taxon>Streptophyta</taxon>
        <taxon>Embryophyta</taxon>
        <taxon>Tracheophyta</taxon>
        <taxon>Spermatophyta</taxon>
        <taxon>Magnoliopsida</taxon>
        <taxon>eudicotyledons</taxon>
        <taxon>Gunneridae</taxon>
        <taxon>Pentapetalae</taxon>
        <taxon>rosids</taxon>
        <taxon>fabids</taxon>
        <taxon>Rosales</taxon>
        <taxon>Rosaceae</taxon>
        <taxon>Amygdaloideae</taxon>
        <taxon>Amygdaleae</taxon>
        <taxon>Prunus</taxon>
    </lineage>
</organism>
<name>A0A314XTM9_PRUYE</name>
<proteinExistence type="predicted"/>
<dbReference type="Proteomes" id="UP000250321">
    <property type="component" value="Unassembled WGS sequence"/>
</dbReference>
<dbReference type="AlphaFoldDB" id="A0A314XTM9"/>
<keyword evidence="2" id="KW-1185">Reference proteome</keyword>
<comment type="caution">
    <text evidence="1">The sequence shown here is derived from an EMBL/GenBank/DDBJ whole genome shotgun (WGS) entry which is preliminary data.</text>
</comment>
<sequence>MSSTRGEENLEEAGACMPRNRHSMTVSWERKCSFDKHWSKHPPRTCAERNCSSYGLVAKSMQQTNKGLSQASLFVIQVNDPLITHGEF</sequence>
<accession>A0A314XTM9</accession>
<reference evidence="1 2" key="1">
    <citation type="submission" date="2018-02" db="EMBL/GenBank/DDBJ databases">
        <title>Draft genome of wild Prunus yedoensis var. nudiflora.</title>
        <authorList>
            <person name="Baek S."/>
            <person name="Kim J.-H."/>
            <person name="Choi K."/>
            <person name="Kim G.-B."/>
            <person name="Cho A."/>
            <person name="Jang H."/>
            <person name="Shin C.-H."/>
            <person name="Yu H.-J."/>
            <person name="Mun J.-H."/>
        </authorList>
    </citation>
    <scope>NUCLEOTIDE SEQUENCE [LARGE SCALE GENOMIC DNA]</scope>
    <source>
        <strain evidence="2">cv. Jeju island</strain>
        <tissue evidence="1">Leaf</tissue>
    </source>
</reference>
<dbReference type="EMBL" id="PJQY01001977">
    <property type="protein sequence ID" value="PQP97442.1"/>
    <property type="molecule type" value="Genomic_DNA"/>
</dbReference>
<gene>
    <name evidence="1" type="ORF">Pyn_10111</name>
</gene>
<evidence type="ECO:0000313" key="2">
    <source>
        <dbReference type="Proteomes" id="UP000250321"/>
    </source>
</evidence>
<evidence type="ECO:0000313" key="1">
    <source>
        <dbReference type="EMBL" id="PQP97442.1"/>
    </source>
</evidence>